<dbReference type="GO" id="GO:0016746">
    <property type="term" value="F:acyltransferase activity"/>
    <property type="evidence" value="ECO:0007669"/>
    <property type="project" value="UniProtKB-KW"/>
</dbReference>
<dbReference type="PANTHER" id="PTHR43800:SF1">
    <property type="entry name" value="PEPTIDYL-LYSINE N-ACETYLTRANSFERASE YJAB"/>
    <property type="match status" value="1"/>
</dbReference>
<dbReference type="Proteomes" id="UP000729733">
    <property type="component" value="Unassembled WGS sequence"/>
</dbReference>
<keyword evidence="5" id="KW-1185">Reference proteome</keyword>
<evidence type="ECO:0000313" key="4">
    <source>
        <dbReference type="EMBL" id="MCC0178939.1"/>
    </source>
</evidence>
<gene>
    <name evidence="4" type="ORF">I4641_18385</name>
</gene>
<keyword evidence="2" id="KW-0012">Acyltransferase</keyword>
<keyword evidence="1" id="KW-0808">Transferase</keyword>
<protein>
    <submittedName>
        <fullName evidence="4">GNAT family N-acetyltransferase</fullName>
    </submittedName>
</protein>
<dbReference type="RefSeq" id="WP_229642043.1">
    <property type="nucleotide sequence ID" value="NZ_JADWDC010000060.1"/>
</dbReference>
<dbReference type="PANTHER" id="PTHR43800">
    <property type="entry name" value="PEPTIDYL-LYSINE N-ACETYLTRANSFERASE YJAB"/>
    <property type="match status" value="1"/>
</dbReference>
<name>A0A964BSK1_9CYAN</name>
<sequence>MTSSVPNNEQLIVRPLQHRDVDAINALVSECVARETSKRLITIDRELEQVGSWYGLKRFLSLLPRSYYHGWRVYVAQHLEEVLGLIQVSSLNSTRSTWRVERVLLNSNSPSLELLKSQKELGSQLLRHCLQNIWEARTWMLEVNVNEKNHLALYRENGFQPLAQMTYWQLSAELVAQLAQQDPDLPNFLPISNADAPLLYQLDCVSMPPLLRQVFDRHVEDFKTNLVQNAVGHIRQWLNGTDVVNGYVFEPQRKAAIGYFRLESSRDGSRPHKAHLTVNPAYTWLYPKLTAQMAQIVQKSLDRKYDFAPDRQVYSQPLEIVSADYQPEREEYFNKIGATAVEHTLLMSRSVWHKIKEAKPLEGLQLSDVFQGLKPARAPIPSRISWLKSISSSYQNIVRQKNIFSSKSNQLISTEKNNPGESFEPPRSGLV</sequence>
<evidence type="ECO:0000256" key="3">
    <source>
        <dbReference type="SAM" id="MobiDB-lite"/>
    </source>
</evidence>
<feature type="region of interest" description="Disordered" evidence="3">
    <location>
        <begin position="410"/>
        <end position="431"/>
    </location>
</feature>
<dbReference type="Gene3D" id="3.40.630.30">
    <property type="match status" value="1"/>
</dbReference>
<evidence type="ECO:0000256" key="2">
    <source>
        <dbReference type="ARBA" id="ARBA00023315"/>
    </source>
</evidence>
<reference evidence="4" key="1">
    <citation type="journal article" date="2021" name="Antonie Van Leeuwenhoek">
        <title>Draft genome and description of Waterburya agarophytonicola gen. nov. sp. nov. (Pleurocapsales, Cyanobacteria): a seaweed symbiont.</title>
        <authorList>
            <person name="Bonthond G."/>
            <person name="Shalygin S."/>
            <person name="Bayer T."/>
            <person name="Weinberger F."/>
        </authorList>
    </citation>
    <scope>NUCLEOTIDE SEQUENCE</scope>
    <source>
        <strain evidence="4">KI4</strain>
    </source>
</reference>
<comment type="caution">
    <text evidence="4">The sequence shown here is derived from an EMBL/GenBank/DDBJ whole genome shotgun (WGS) entry which is preliminary data.</text>
</comment>
<dbReference type="SUPFAM" id="SSF55729">
    <property type="entry name" value="Acyl-CoA N-acyltransferases (Nat)"/>
    <property type="match status" value="2"/>
</dbReference>
<organism evidence="4 5">
    <name type="scientific">Waterburya agarophytonicola KI4</name>
    <dbReference type="NCBI Taxonomy" id="2874699"/>
    <lineage>
        <taxon>Bacteria</taxon>
        <taxon>Bacillati</taxon>
        <taxon>Cyanobacteriota</taxon>
        <taxon>Cyanophyceae</taxon>
        <taxon>Pleurocapsales</taxon>
        <taxon>Hyellaceae</taxon>
        <taxon>Waterburya</taxon>
        <taxon>Waterburya agarophytonicola</taxon>
    </lineage>
</organism>
<proteinExistence type="predicted"/>
<dbReference type="AlphaFoldDB" id="A0A964BSK1"/>
<dbReference type="InterPro" id="IPR016181">
    <property type="entry name" value="Acyl_CoA_acyltransferase"/>
</dbReference>
<evidence type="ECO:0000256" key="1">
    <source>
        <dbReference type="ARBA" id="ARBA00022679"/>
    </source>
</evidence>
<evidence type="ECO:0000313" key="5">
    <source>
        <dbReference type="Proteomes" id="UP000729733"/>
    </source>
</evidence>
<dbReference type="EMBL" id="JADWDC010000060">
    <property type="protein sequence ID" value="MCC0178939.1"/>
    <property type="molecule type" value="Genomic_DNA"/>
</dbReference>
<accession>A0A964BSK1</accession>
<feature type="compositionally biased region" description="Polar residues" evidence="3">
    <location>
        <begin position="410"/>
        <end position="420"/>
    </location>
</feature>